<dbReference type="Proteomes" id="UP001056978">
    <property type="component" value="Chromosome 2"/>
</dbReference>
<protein>
    <submittedName>
        <fullName evidence="1">Uncharacterized protein</fullName>
    </submittedName>
</protein>
<evidence type="ECO:0000313" key="2">
    <source>
        <dbReference type="Proteomes" id="UP001056978"/>
    </source>
</evidence>
<sequence length="115" mass="13766">MKKTLGTNRNYINIDDVNKIFVEVNSSNSKLLLNRIYIYCNDYHHNDRCKDYIKCNAMYNHFISYLKWSYGFIRKYKNSYCNIKEKYTNNILNHGREEANLILQKISSNIDCCSI</sequence>
<name>A0ACB9YEU1_PLABR</name>
<evidence type="ECO:0000313" key="1">
    <source>
        <dbReference type="EMBL" id="KAI4841019.1"/>
    </source>
</evidence>
<accession>A0ACB9YEU1</accession>
<gene>
    <name evidence="1" type="ORF">MKS88_000787</name>
</gene>
<organism evidence="1 2">
    <name type="scientific">Plasmodium brasilianum</name>
    <dbReference type="NCBI Taxonomy" id="5824"/>
    <lineage>
        <taxon>Eukaryota</taxon>
        <taxon>Sar</taxon>
        <taxon>Alveolata</taxon>
        <taxon>Apicomplexa</taxon>
        <taxon>Aconoidasida</taxon>
        <taxon>Haemosporida</taxon>
        <taxon>Plasmodiidae</taxon>
        <taxon>Plasmodium</taxon>
        <taxon>Plasmodium (Plasmodium)</taxon>
    </lineage>
</organism>
<proteinExistence type="predicted"/>
<reference evidence="1" key="1">
    <citation type="submission" date="2022-06" db="EMBL/GenBank/DDBJ databases">
        <title>The First Complete Genome of the Simian Malaria Parasite Plasmodium brasilianum.</title>
        <authorList>
            <person name="Bajic M."/>
            <person name="Ravishankar S."/>
        </authorList>
    </citation>
    <scope>NUCLEOTIDE SEQUENCE</scope>
    <source>
        <strain evidence="1">Bolivian I</strain>
    </source>
</reference>
<keyword evidence="2" id="KW-1185">Reference proteome</keyword>
<dbReference type="EMBL" id="CM043770">
    <property type="protein sequence ID" value="KAI4841019.1"/>
    <property type="molecule type" value="Genomic_DNA"/>
</dbReference>
<comment type="caution">
    <text evidence="1">The sequence shown here is derived from an EMBL/GenBank/DDBJ whole genome shotgun (WGS) entry which is preliminary data.</text>
</comment>